<dbReference type="AlphaFoldDB" id="A0A1E8FJT0"/>
<dbReference type="SUPFAM" id="SSF56601">
    <property type="entry name" value="beta-lactamase/transpeptidase-like"/>
    <property type="match status" value="1"/>
</dbReference>
<evidence type="ECO:0000259" key="1">
    <source>
        <dbReference type="Pfam" id="PF00144"/>
    </source>
</evidence>
<dbReference type="Pfam" id="PF00144">
    <property type="entry name" value="Beta-lactamase"/>
    <property type="match status" value="1"/>
</dbReference>
<dbReference type="InterPro" id="IPR050491">
    <property type="entry name" value="AmpC-like"/>
</dbReference>
<dbReference type="EMBL" id="MJIC01000002">
    <property type="protein sequence ID" value="OFI36190.1"/>
    <property type="molecule type" value="Genomic_DNA"/>
</dbReference>
<dbReference type="InterPro" id="IPR012338">
    <property type="entry name" value="Beta-lactam/transpept-like"/>
</dbReference>
<feature type="domain" description="Beta-lactamase-related" evidence="1">
    <location>
        <begin position="41"/>
        <end position="328"/>
    </location>
</feature>
<name>A0A1E8FJT0_9ALTE</name>
<dbReference type="PANTHER" id="PTHR46825">
    <property type="entry name" value="D-ALANYL-D-ALANINE-CARBOXYPEPTIDASE/ENDOPEPTIDASE AMPH"/>
    <property type="match status" value="1"/>
</dbReference>
<evidence type="ECO:0000313" key="3">
    <source>
        <dbReference type="Proteomes" id="UP000176037"/>
    </source>
</evidence>
<sequence>MRRIIILLLFVVAYGAVAQSFDTAKLDSYLSSLEANDKAMLSLAIVENGEPVYQRAIGFADKGSATKANQNTQYRIGSITKVFTAVMIFQLIEEGKLSLTTPLSQFYPNVAKADDITISMLLSHRSGIHNFTNMADYPRYMTQPKSKAEMVSIIERMESDFTPGSQAQYSNSGYVLLGFILEDITESDYASQLKLRITSKLGLSRTEYGGPIAVSENQAMSYQFKDNAWTPATQTDMSIPHGAGAIISTPTDVAVFLSGLFNGKLVSADSLAKMQEINQGYGRGLFQIPFYNRFAYGHTGGIDGFSSQGAYFENDNAAIVVTANGMNYPLNDVSIGVLSIYFDVGFELPDFSQQPVTLPTEVLSSYEGVFASKDIPLKITLKVRDGQLTAQATGQGAFDLTAYSATEFRFAPAGITLLFEQNKKGIDYAAFVLRQGGQSPKFTRE</sequence>
<accession>A0A1E8FJT0</accession>
<dbReference type="OrthoDB" id="9799367at2"/>
<dbReference type="InterPro" id="IPR001466">
    <property type="entry name" value="Beta-lactam-related"/>
</dbReference>
<reference evidence="2 3" key="1">
    <citation type="submission" date="2016-09" db="EMBL/GenBank/DDBJ databases">
        <title>Alteromonas lipolytica, a new species isolated from sea water.</title>
        <authorList>
            <person name="Wu Y.-H."/>
            <person name="Cheng H."/>
            <person name="Xu X.-W."/>
        </authorList>
    </citation>
    <scope>NUCLEOTIDE SEQUENCE [LARGE SCALE GENOMIC DNA]</scope>
    <source>
        <strain evidence="2 3">JW12</strain>
    </source>
</reference>
<dbReference type="RefSeq" id="WP_070174597.1">
    <property type="nucleotide sequence ID" value="NZ_BMJR01000007.1"/>
</dbReference>
<dbReference type="PANTHER" id="PTHR46825:SF9">
    <property type="entry name" value="BETA-LACTAMASE-RELATED DOMAIN-CONTAINING PROTEIN"/>
    <property type="match status" value="1"/>
</dbReference>
<dbReference type="Gene3D" id="3.40.710.10">
    <property type="entry name" value="DD-peptidase/beta-lactamase superfamily"/>
    <property type="match status" value="1"/>
</dbReference>
<dbReference type="STRING" id="1856405.BFC17_08685"/>
<gene>
    <name evidence="2" type="ORF">BFC17_08685</name>
</gene>
<dbReference type="Proteomes" id="UP000176037">
    <property type="component" value="Unassembled WGS sequence"/>
</dbReference>
<protein>
    <recommendedName>
        <fullName evidence="1">Beta-lactamase-related domain-containing protein</fullName>
    </recommendedName>
</protein>
<evidence type="ECO:0000313" key="2">
    <source>
        <dbReference type="EMBL" id="OFI36190.1"/>
    </source>
</evidence>
<comment type="caution">
    <text evidence="2">The sequence shown here is derived from an EMBL/GenBank/DDBJ whole genome shotgun (WGS) entry which is preliminary data.</text>
</comment>
<keyword evidence="3" id="KW-1185">Reference proteome</keyword>
<organism evidence="2 3">
    <name type="scientific">Alteromonas lipolytica</name>
    <dbReference type="NCBI Taxonomy" id="1856405"/>
    <lineage>
        <taxon>Bacteria</taxon>
        <taxon>Pseudomonadati</taxon>
        <taxon>Pseudomonadota</taxon>
        <taxon>Gammaproteobacteria</taxon>
        <taxon>Alteromonadales</taxon>
        <taxon>Alteromonadaceae</taxon>
        <taxon>Alteromonas/Salinimonas group</taxon>
        <taxon>Alteromonas</taxon>
    </lineage>
</organism>
<proteinExistence type="predicted"/>